<name>A0A3N2RQL5_9ENTR</name>
<evidence type="ECO:0008006" key="3">
    <source>
        <dbReference type="Google" id="ProtNLM"/>
    </source>
</evidence>
<protein>
    <recommendedName>
        <fullName evidence="3">CadC family transcriptional regulator</fullName>
    </recommendedName>
</protein>
<comment type="caution">
    <text evidence="1">The sequence shown here is derived from an EMBL/GenBank/DDBJ whole genome shotgun (WGS) entry which is preliminary data.</text>
</comment>
<dbReference type="InterPro" id="IPR036388">
    <property type="entry name" value="WH-like_DNA-bd_sf"/>
</dbReference>
<proteinExistence type="predicted"/>
<accession>A0A3N2RQL5</accession>
<dbReference type="Gene3D" id="1.10.10.10">
    <property type="entry name" value="Winged helix-like DNA-binding domain superfamily/Winged helix DNA-binding domain"/>
    <property type="match status" value="1"/>
</dbReference>
<dbReference type="SUPFAM" id="SSF46894">
    <property type="entry name" value="C-terminal effector domain of the bipartite response regulators"/>
    <property type="match status" value="1"/>
</dbReference>
<organism evidence="1 2">
    <name type="scientific">Kluyvera ascorbata</name>
    <dbReference type="NCBI Taxonomy" id="51288"/>
    <lineage>
        <taxon>Bacteria</taxon>
        <taxon>Pseudomonadati</taxon>
        <taxon>Pseudomonadota</taxon>
        <taxon>Gammaproteobacteria</taxon>
        <taxon>Enterobacterales</taxon>
        <taxon>Enterobacteriaceae</taxon>
        <taxon>Kluyvera</taxon>
    </lineage>
</organism>
<dbReference type="GO" id="GO:0006355">
    <property type="term" value="P:regulation of DNA-templated transcription"/>
    <property type="evidence" value="ECO:0007669"/>
    <property type="project" value="InterPro"/>
</dbReference>
<gene>
    <name evidence="1" type="ORF">EB837_23700</name>
</gene>
<dbReference type="InterPro" id="IPR016032">
    <property type="entry name" value="Sig_transdc_resp-reg_C-effctor"/>
</dbReference>
<evidence type="ECO:0000313" key="1">
    <source>
        <dbReference type="EMBL" id="ROU09768.1"/>
    </source>
</evidence>
<dbReference type="AlphaFoldDB" id="A0A3N2RQL5"/>
<dbReference type="RefSeq" id="WP_185064564.1">
    <property type="nucleotide sequence ID" value="NZ_RHFN01000039.1"/>
</dbReference>
<sequence length="130" mass="15065">MDNNIKLLGYRIDNRLYYSVENKTLISLDGSEKSIPLRTTKARLLEYLLLKSGSKIITDQELLINIWDKYGLSSSSQRLWLVMRELKVILGGFNVSDDLFMRVENNGYLVDVAFVREVVEFTRKVKTGDR</sequence>
<dbReference type="Proteomes" id="UP000268051">
    <property type="component" value="Unassembled WGS sequence"/>
</dbReference>
<dbReference type="GO" id="GO:0003677">
    <property type="term" value="F:DNA binding"/>
    <property type="evidence" value="ECO:0007669"/>
    <property type="project" value="InterPro"/>
</dbReference>
<dbReference type="EMBL" id="RHFN01000039">
    <property type="protein sequence ID" value="ROU09768.1"/>
    <property type="molecule type" value="Genomic_DNA"/>
</dbReference>
<evidence type="ECO:0000313" key="2">
    <source>
        <dbReference type="Proteomes" id="UP000268051"/>
    </source>
</evidence>
<reference evidence="1 2" key="1">
    <citation type="submission" date="2018-10" db="EMBL/GenBank/DDBJ databases">
        <title>Horizontal transference of carbapenem resistance between Klebsiella pneumoniae and Kluyvera ascorbata during abdominal infection: a case report.</title>
        <authorList>
            <person name="Raro O.H.F."/>
            <person name="Lima-Morales D."/>
            <person name="Barth A.L."/>
            <person name="Paim T.G.S."/>
            <person name="Mott M.P."/>
            <person name="Riche C.V.W."/>
            <person name="Teixeira U.F."/>
            <person name="Waechter F."/>
            <person name="Dias C.A.G."/>
        </authorList>
    </citation>
    <scope>NUCLEOTIDE SEQUENCE [LARGE SCALE GENOMIC DNA]</scope>
    <source>
        <strain evidence="1 2">OT2</strain>
    </source>
</reference>